<gene>
    <name evidence="1" type="ORF">ZIOFF_036872</name>
</gene>
<proteinExistence type="predicted"/>
<reference evidence="1 2" key="1">
    <citation type="submission" date="2020-08" db="EMBL/GenBank/DDBJ databases">
        <title>Plant Genome Project.</title>
        <authorList>
            <person name="Zhang R.-G."/>
        </authorList>
    </citation>
    <scope>NUCLEOTIDE SEQUENCE [LARGE SCALE GENOMIC DNA]</scope>
    <source>
        <tissue evidence="1">Rhizome</tissue>
    </source>
</reference>
<organism evidence="1 2">
    <name type="scientific">Zingiber officinale</name>
    <name type="common">Ginger</name>
    <name type="synonym">Amomum zingiber</name>
    <dbReference type="NCBI Taxonomy" id="94328"/>
    <lineage>
        <taxon>Eukaryota</taxon>
        <taxon>Viridiplantae</taxon>
        <taxon>Streptophyta</taxon>
        <taxon>Embryophyta</taxon>
        <taxon>Tracheophyta</taxon>
        <taxon>Spermatophyta</taxon>
        <taxon>Magnoliopsida</taxon>
        <taxon>Liliopsida</taxon>
        <taxon>Zingiberales</taxon>
        <taxon>Zingiberaceae</taxon>
        <taxon>Zingiber</taxon>
    </lineage>
</organism>
<dbReference type="Proteomes" id="UP000734854">
    <property type="component" value="Unassembled WGS sequence"/>
</dbReference>
<accession>A0A8J5GNQ8</accession>
<dbReference type="EMBL" id="JACMSC010000010">
    <property type="protein sequence ID" value="KAG6504538.1"/>
    <property type="molecule type" value="Genomic_DNA"/>
</dbReference>
<evidence type="ECO:0000313" key="2">
    <source>
        <dbReference type="Proteomes" id="UP000734854"/>
    </source>
</evidence>
<protein>
    <submittedName>
        <fullName evidence="1">Uncharacterized protein</fullName>
    </submittedName>
</protein>
<dbReference type="AlphaFoldDB" id="A0A8J5GNQ8"/>
<evidence type="ECO:0000313" key="1">
    <source>
        <dbReference type="EMBL" id="KAG6504538.1"/>
    </source>
</evidence>
<keyword evidence="2" id="KW-1185">Reference proteome</keyword>
<sequence>MNYPPLSKSKDYDEALISTEEISSPAIGFICVKEATNKDINRQNNTIIDLLLRINFKLDQLLAKSVPTNTEQILSLTKQLEGLTLGKPRKKEPFYVYQDPLVIYKKEKEKLNGDSKYTRVNALVVLRDTRWRDDRSIIGTMEVDLSGGTQLVYIAPNMLLSIDDFFNHIELAIQTHGYEEWNTYGYSCSISNSKNYCRITRNEMDPTTTKFFTDPKSTRENLDIDYPISPNTVLPDEQQQVSWDDSDSEAENYWQNIVEQ</sequence>
<name>A0A8J5GNQ8_ZINOF</name>
<comment type="caution">
    <text evidence="1">The sequence shown here is derived from an EMBL/GenBank/DDBJ whole genome shotgun (WGS) entry which is preliminary data.</text>
</comment>